<evidence type="ECO:0008006" key="9">
    <source>
        <dbReference type="Google" id="ProtNLM"/>
    </source>
</evidence>
<evidence type="ECO:0000256" key="1">
    <source>
        <dbReference type="ARBA" id="ARBA00004651"/>
    </source>
</evidence>
<dbReference type="GO" id="GO:0005886">
    <property type="term" value="C:plasma membrane"/>
    <property type="evidence" value="ECO:0007669"/>
    <property type="project" value="UniProtKB-SubCell"/>
</dbReference>
<evidence type="ECO:0000256" key="4">
    <source>
        <dbReference type="ARBA" id="ARBA00022989"/>
    </source>
</evidence>
<dbReference type="Pfam" id="PF13440">
    <property type="entry name" value="Polysacc_synt_3"/>
    <property type="match status" value="1"/>
</dbReference>
<evidence type="ECO:0000256" key="2">
    <source>
        <dbReference type="ARBA" id="ARBA00022475"/>
    </source>
</evidence>
<feature type="transmembrane region" description="Helical" evidence="6">
    <location>
        <begin position="21"/>
        <end position="42"/>
    </location>
</feature>
<feature type="transmembrane region" description="Helical" evidence="6">
    <location>
        <begin position="179"/>
        <end position="203"/>
    </location>
</feature>
<evidence type="ECO:0000313" key="7">
    <source>
        <dbReference type="EMBL" id="ACL40907.1"/>
    </source>
</evidence>
<dbReference type="KEGG" id="ach:Achl_2946"/>
<evidence type="ECO:0000313" key="8">
    <source>
        <dbReference type="Proteomes" id="UP000002505"/>
    </source>
</evidence>
<accession>B8HEG2</accession>
<name>B8HEG2_PSECP</name>
<feature type="transmembrane region" description="Helical" evidence="6">
    <location>
        <begin position="87"/>
        <end position="105"/>
    </location>
</feature>
<reference evidence="7" key="1">
    <citation type="submission" date="2009-01" db="EMBL/GenBank/DDBJ databases">
        <title>Complete sequence of chromosome of Arthrobacter chlorophenolicus A6.</title>
        <authorList>
            <consortium name="US DOE Joint Genome Institute"/>
            <person name="Lucas S."/>
            <person name="Copeland A."/>
            <person name="Lapidus A."/>
            <person name="Glavina del Rio T."/>
            <person name="Tice H."/>
            <person name="Bruce D."/>
            <person name="Goodwin L."/>
            <person name="Pitluck S."/>
            <person name="Goltsman E."/>
            <person name="Clum A."/>
            <person name="Larimer F."/>
            <person name="Land M."/>
            <person name="Hauser L."/>
            <person name="Kyrpides N."/>
            <person name="Mikhailova N."/>
            <person name="Jansson J."/>
            <person name="Richardson P."/>
        </authorList>
    </citation>
    <scope>NUCLEOTIDE SEQUENCE [LARGE SCALE GENOMIC DNA]</scope>
    <source>
        <strain evidence="7">A6</strain>
    </source>
</reference>
<dbReference type="InterPro" id="IPR050833">
    <property type="entry name" value="Poly_Biosynth_Transport"/>
</dbReference>
<dbReference type="STRING" id="452863.Achl_2946"/>
<feature type="transmembrane region" description="Helical" evidence="6">
    <location>
        <begin position="256"/>
        <end position="275"/>
    </location>
</feature>
<protein>
    <recommendedName>
        <fullName evidence="9">Polysaccharide biosynthesis protein</fullName>
    </recommendedName>
</protein>
<keyword evidence="8" id="KW-1185">Reference proteome</keyword>
<gene>
    <name evidence="7" type="ordered locus">Achl_2946</name>
</gene>
<evidence type="ECO:0000256" key="3">
    <source>
        <dbReference type="ARBA" id="ARBA00022692"/>
    </source>
</evidence>
<proteinExistence type="predicted"/>
<evidence type="ECO:0000256" key="6">
    <source>
        <dbReference type="SAM" id="Phobius"/>
    </source>
</evidence>
<evidence type="ECO:0000256" key="5">
    <source>
        <dbReference type="ARBA" id="ARBA00023136"/>
    </source>
</evidence>
<dbReference type="PANTHER" id="PTHR30250:SF11">
    <property type="entry name" value="O-ANTIGEN TRANSPORTER-RELATED"/>
    <property type="match status" value="1"/>
</dbReference>
<keyword evidence="3 6" id="KW-0812">Transmembrane</keyword>
<keyword evidence="5 6" id="KW-0472">Membrane</keyword>
<sequence length="359" mass="37823">MEVRRLSATSDAKRVLRAARILCILALPLSIAAAIVFGQTIFLELDPTTRMVAIIGVSLSPLMMSWSCDVSVLVAHERYRGVMVMQLAQPGIYVIIVIALSLLRIASPATVLIASLCGTTTTFIVGVYLTRTSVLGPHVPLASLMKNAVRFAGSSIAEAASSRLDQVLVLPLIGSFQAGIYSVAVTVAAVPLSFGQALGASFFRPIARAEGINRRDLQAAALRSASALALMSIPLMAIAIYFGLPVLFGEEYASSVPIAFVSLLGTAGMMTAYVCSMALGAAGRGTVMSVAQISSLILGIALLYVLGPIYGAVGAAVASSISYFTLLVILVCALRIPFELVIPRRHDFADSIRRLFSGR</sequence>
<dbReference type="Proteomes" id="UP000002505">
    <property type="component" value="Chromosome"/>
</dbReference>
<feature type="transmembrane region" description="Helical" evidence="6">
    <location>
        <begin position="287"/>
        <end position="306"/>
    </location>
</feature>
<keyword evidence="2" id="KW-1003">Cell membrane</keyword>
<dbReference type="AlphaFoldDB" id="B8HEG2"/>
<feature type="transmembrane region" description="Helical" evidence="6">
    <location>
        <begin position="111"/>
        <end position="130"/>
    </location>
</feature>
<comment type="subcellular location">
    <subcellularLocation>
        <location evidence="1">Cell membrane</location>
        <topology evidence="1">Multi-pass membrane protein</topology>
    </subcellularLocation>
</comment>
<dbReference type="eggNOG" id="COG2244">
    <property type="taxonomic scope" value="Bacteria"/>
</dbReference>
<dbReference type="PANTHER" id="PTHR30250">
    <property type="entry name" value="PST FAMILY PREDICTED COLANIC ACID TRANSPORTER"/>
    <property type="match status" value="1"/>
</dbReference>
<dbReference type="HOGENOM" id="CLU_770841_0_0_11"/>
<feature type="transmembrane region" description="Helical" evidence="6">
    <location>
        <begin position="224"/>
        <end position="244"/>
    </location>
</feature>
<keyword evidence="4 6" id="KW-1133">Transmembrane helix</keyword>
<feature type="transmembrane region" description="Helical" evidence="6">
    <location>
        <begin position="312"/>
        <end position="336"/>
    </location>
</feature>
<organism evidence="7 8">
    <name type="scientific">Pseudarthrobacter chlorophenolicus (strain ATCC 700700 / DSM 12829 / CIP 107037 / JCM 12360 / KCTC 9906 / NCIMB 13794 / A6)</name>
    <name type="common">Arthrobacter chlorophenolicus</name>
    <dbReference type="NCBI Taxonomy" id="452863"/>
    <lineage>
        <taxon>Bacteria</taxon>
        <taxon>Bacillati</taxon>
        <taxon>Actinomycetota</taxon>
        <taxon>Actinomycetes</taxon>
        <taxon>Micrococcales</taxon>
        <taxon>Micrococcaceae</taxon>
        <taxon>Pseudarthrobacter</taxon>
    </lineage>
</organism>
<dbReference type="EMBL" id="CP001341">
    <property type="protein sequence ID" value="ACL40907.1"/>
    <property type="molecule type" value="Genomic_DNA"/>
</dbReference>